<feature type="domain" description="DUF5615" evidence="1">
    <location>
        <begin position="1"/>
        <end position="108"/>
    </location>
</feature>
<reference evidence="2 3" key="1">
    <citation type="journal article" date="2016" name="Nat. Commun.">
        <title>Thousands of microbial genomes shed light on interconnected biogeochemical processes in an aquifer system.</title>
        <authorList>
            <person name="Anantharaman K."/>
            <person name="Brown C.T."/>
            <person name="Hug L.A."/>
            <person name="Sharon I."/>
            <person name="Castelle C.J."/>
            <person name="Probst A.J."/>
            <person name="Thomas B.C."/>
            <person name="Singh A."/>
            <person name="Wilkins M.J."/>
            <person name="Karaoz U."/>
            <person name="Brodie E.L."/>
            <person name="Williams K.H."/>
            <person name="Hubbard S.S."/>
            <person name="Banfield J.F."/>
        </authorList>
    </citation>
    <scope>NUCLEOTIDE SEQUENCE [LARGE SCALE GENOMIC DNA]</scope>
</reference>
<gene>
    <name evidence="2" type="ORF">A2875_02965</name>
</gene>
<evidence type="ECO:0000259" key="1">
    <source>
        <dbReference type="Pfam" id="PF18480"/>
    </source>
</evidence>
<proteinExistence type="predicted"/>
<accession>A0A1F5ZQW6</accession>
<name>A0A1F5ZQW6_9BACT</name>
<comment type="caution">
    <text evidence="2">The sequence shown here is derived from an EMBL/GenBank/DDBJ whole genome shotgun (WGS) entry which is preliminary data.</text>
</comment>
<evidence type="ECO:0000313" key="3">
    <source>
        <dbReference type="Proteomes" id="UP000177416"/>
    </source>
</evidence>
<sequence>MKFLTDENIGLEVVAFLRKKGHDVGSITEISTGVSDVMVLAKAVDEKRILITADTDFGELVYHAGKRHAGIVLLRLDDERNANKIRVLGELLEKYADELVGTFVIVTETSVRIRRMS</sequence>
<dbReference type="AlphaFoldDB" id="A0A1F5ZQW6"/>
<evidence type="ECO:0000313" key="2">
    <source>
        <dbReference type="EMBL" id="OGG14896.1"/>
    </source>
</evidence>
<dbReference type="EMBL" id="MFJJ01000010">
    <property type="protein sequence ID" value="OGG14896.1"/>
    <property type="molecule type" value="Genomic_DNA"/>
</dbReference>
<dbReference type="Proteomes" id="UP000177416">
    <property type="component" value="Unassembled WGS sequence"/>
</dbReference>
<organism evidence="2 3">
    <name type="scientific">Candidatus Gottesmanbacteria bacterium RIFCSPHIGHO2_01_FULL_46_14</name>
    <dbReference type="NCBI Taxonomy" id="1798380"/>
    <lineage>
        <taxon>Bacteria</taxon>
        <taxon>Candidatus Gottesmaniibacteriota</taxon>
    </lineage>
</organism>
<dbReference type="InterPro" id="IPR041049">
    <property type="entry name" value="DUF5615"/>
</dbReference>
<protein>
    <recommendedName>
        <fullName evidence="1">DUF5615 domain-containing protein</fullName>
    </recommendedName>
</protein>
<dbReference type="Pfam" id="PF18480">
    <property type="entry name" value="DUF5615"/>
    <property type="match status" value="1"/>
</dbReference>